<keyword evidence="1" id="KW-0560">Oxidoreductase</keyword>
<dbReference type="GO" id="GO:0016491">
    <property type="term" value="F:oxidoreductase activity"/>
    <property type="evidence" value="ECO:0007669"/>
    <property type="project" value="UniProtKB-KW"/>
</dbReference>
<name>A0A1C7M8R6_GRIFR</name>
<organism evidence="2 3">
    <name type="scientific">Grifola frondosa</name>
    <name type="common">Maitake</name>
    <name type="synonym">Polyporus frondosus</name>
    <dbReference type="NCBI Taxonomy" id="5627"/>
    <lineage>
        <taxon>Eukaryota</taxon>
        <taxon>Fungi</taxon>
        <taxon>Dikarya</taxon>
        <taxon>Basidiomycota</taxon>
        <taxon>Agaricomycotina</taxon>
        <taxon>Agaricomycetes</taxon>
        <taxon>Polyporales</taxon>
        <taxon>Grifolaceae</taxon>
        <taxon>Grifola</taxon>
    </lineage>
</organism>
<evidence type="ECO:0000313" key="2">
    <source>
        <dbReference type="EMBL" id="OBZ73218.1"/>
    </source>
</evidence>
<protein>
    <submittedName>
        <fullName evidence="2">Uncharacterized protein</fullName>
    </submittedName>
</protein>
<proteinExistence type="predicted"/>
<gene>
    <name evidence="2" type="ORF">A0H81_07059</name>
</gene>
<dbReference type="EMBL" id="LUGG01000007">
    <property type="protein sequence ID" value="OBZ73218.1"/>
    <property type="molecule type" value="Genomic_DNA"/>
</dbReference>
<keyword evidence="3" id="KW-1185">Reference proteome</keyword>
<dbReference type="AlphaFoldDB" id="A0A1C7M8R6"/>
<comment type="caution">
    <text evidence="2">The sequence shown here is derived from an EMBL/GenBank/DDBJ whole genome shotgun (WGS) entry which is preliminary data.</text>
</comment>
<dbReference type="OrthoDB" id="10004862at2759"/>
<dbReference type="OMA" id="PRIDCEL"/>
<sequence length="210" mass="23208">MQSLRRIEELAWMNVLFYGVGGWGARKTSHTGKFNADFFLMHLVTSSLFLPSIVAYLSPSSTTTLLRTFFNVSVVWWIARGRPALPIREFYAGTTPKPAEPGAPHGTPTEKTLTPADASPNPWLPILQTTLVHPAEHLCKLQRALAHYAAHYGTVPAGHFAELARQSPGLEGAEVLDGTVFVRAAGLTADRMGWMREGQEEMNWDRAGFF</sequence>
<dbReference type="Pfam" id="PF14027">
    <property type="entry name" value="Questin_oxidase"/>
    <property type="match status" value="1"/>
</dbReference>
<dbReference type="InterPro" id="IPR025337">
    <property type="entry name" value="Questin_oxidase-like"/>
</dbReference>
<evidence type="ECO:0000313" key="3">
    <source>
        <dbReference type="Proteomes" id="UP000092993"/>
    </source>
</evidence>
<dbReference type="PANTHER" id="PTHR35870:SF1">
    <property type="entry name" value="PROTEIN, PUTATIVE (AFU_ORTHOLOGUE AFUA_5G03330)-RELATED"/>
    <property type="match status" value="1"/>
</dbReference>
<evidence type="ECO:0000256" key="1">
    <source>
        <dbReference type="ARBA" id="ARBA00023002"/>
    </source>
</evidence>
<dbReference type="PANTHER" id="PTHR35870">
    <property type="entry name" value="PROTEIN, PUTATIVE (AFU_ORTHOLOGUE AFUA_5G03330)-RELATED"/>
    <property type="match status" value="1"/>
</dbReference>
<dbReference type="Proteomes" id="UP000092993">
    <property type="component" value="Unassembled WGS sequence"/>
</dbReference>
<accession>A0A1C7M8R6</accession>
<dbReference type="STRING" id="5627.A0A1C7M8R6"/>
<reference evidence="2 3" key="1">
    <citation type="submission" date="2016-03" db="EMBL/GenBank/DDBJ databases">
        <title>Whole genome sequencing of Grifola frondosa 9006-11.</title>
        <authorList>
            <person name="Min B."/>
            <person name="Park H."/>
            <person name="Kim J.-G."/>
            <person name="Cho H."/>
            <person name="Oh Y.-L."/>
            <person name="Kong W.-S."/>
            <person name="Choi I.-G."/>
        </authorList>
    </citation>
    <scope>NUCLEOTIDE SEQUENCE [LARGE SCALE GENOMIC DNA]</scope>
    <source>
        <strain evidence="2 3">9006-11</strain>
    </source>
</reference>